<dbReference type="EMBL" id="JAIWYP010000005">
    <property type="protein sequence ID" value="KAH3816487.1"/>
    <property type="molecule type" value="Genomic_DNA"/>
</dbReference>
<reference evidence="3" key="1">
    <citation type="journal article" date="2019" name="bioRxiv">
        <title>The Genome of the Zebra Mussel, Dreissena polymorpha: A Resource for Invasive Species Research.</title>
        <authorList>
            <person name="McCartney M.A."/>
            <person name="Auch B."/>
            <person name="Kono T."/>
            <person name="Mallez S."/>
            <person name="Zhang Y."/>
            <person name="Obille A."/>
            <person name="Becker A."/>
            <person name="Abrahante J.E."/>
            <person name="Garbe J."/>
            <person name="Badalamenti J.P."/>
            <person name="Herman A."/>
            <person name="Mangelson H."/>
            <person name="Liachko I."/>
            <person name="Sullivan S."/>
            <person name="Sone E.D."/>
            <person name="Koren S."/>
            <person name="Silverstein K.A.T."/>
            <person name="Beckman K.B."/>
            <person name="Gohl D.M."/>
        </authorList>
    </citation>
    <scope>NUCLEOTIDE SEQUENCE</scope>
    <source>
        <strain evidence="3">Duluth1</strain>
        <tissue evidence="3">Whole animal</tissue>
    </source>
</reference>
<feature type="region of interest" description="Disordered" evidence="2">
    <location>
        <begin position="554"/>
        <end position="583"/>
    </location>
</feature>
<feature type="compositionally biased region" description="Polar residues" evidence="2">
    <location>
        <begin position="950"/>
        <end position="959"/>
    </location>
</feature>
<dbReference type="AlphaFoldDB" id="A0A9D4JQQ2"/>
<evidence type="ECO:0000256" key="2">
    <source>
        <dbReference type="SAM" id="MobiDB-lite"/>
    </source>
</evidence>
<feature type="region of interest" description="Disordered" evidence="2">
    <location>
        <begin position="77"/>
        <end position="104"/>
    </location>
</feature>
<organism evidence="3 4">
    <name type="scientific">Dreissena polymorpha</name>
    <name type="common">Zebra mussel</name>
    <name type="synonym">Mytilus polymorpha</name>
    <dbReference type="NCBI Taxonomy" id="45954"/>
    <lineage>
        <taxon>Eukaryota</taxon>
        <taxon>Metazoa</taxon>
        <taxon>Spiralia</taxon>
        <taxon>Lophotrochozoa</taxon>
        <taxon>Mollusca</taxon>
        <taxon>Bivalvia</taxon>
        <taxon>Autobranchia</taxon>
        <taxon>Heteroconchia</taxon>
        <taxon>Euheterodonta</taxon>
        <taxon>Imparidentia</taxon>
        <taxon>Neoheterodontei</taxon>
        <taxon>Myida</taxon>
        <taxon>Dreissenoidea</taxon>
        <taxon>Dreissenidae</taxon>
        <taxon>Dreissena</taxon>
    </lineage>
</organism>
<feature type="compositionally biased region" description="Polar residues" evidence="2">
    <location>
        <begin position="572"/>
        <end position="583"/>
    </location>
</feature>
<feature type="coiled-coil region" evidence="1">
    <location>
        <begin position="309"/>
        <end position="336"/>
    </location>
</feature>
<feature type="compositionally biased region" description="Acidic residues" evidence="2">
    <location>
        <begin position="848"/>
        <end position="874"/>
    </location>
</feature>
<gene>
    <name evidence="3" type="ORF">DPMN_118003</name>
</gene>
<evidence type="ECO:0000313" key="3">
    <source>
        <dbReference type="EMBL" id="KAH3816487.1"/>
    </source>
</evidence>
<feature type="region of interest" description="Disordered" evidence="2">
    <location>
        <begin position="174"/>
        <end position="193"/>
    </location>
</feature>
<sequence>MTTVSLIECRSPVSLRSCGSSVGNLKNRRRLQQCLSHEKRASAFRKLGGADSRTSGIFSCPENLGGVLVASPIHSPIPRPLPSPYGRNRSLPTDNKSPENSEDEFSEYDLAGHFTESRDHISLAVVGSKPHLRGMWEVPEVKANTTSPTKRNTFLPIIAAFNSNDADQITSAETRYRERPESATPGNPPPSPINFMDGFVVGGQKMSYTERPVDTKVHKGRDFKPGFTRPPVHCEKCEGKMMDLEQSQIVLNRRMSKIINMKRAVSRLHGNASAYSGFRSFVSGNVTSNYDLLVDRKYDTQRKWCQTAKTFVELEINAEKRRLKQERERFQAFKRERRREIRHYEELMRLREKIARKEARSQLILRHIRSRMPFINNDTRRPFLSKSANKGTKESAIDSYYDDFLGRSEYFADDTEDSHFVGQYTNQQLSPLFIAKSKSENTMKTRHRTDQYANIKADDVFGGNEHNELRLCWSDIWPLSDLLFSDADSPCFQSKDVEAIPLRNNYKRGSSPYLSLLCNSRKYSIHDSAQNRHCVGDTTPSNSTAVAVNTEVEAVQESSTDDSGRKDVMFTSGDNSQEESTMSSTLIIPDRTIPCSQWVSFTGDNEPVLNSAPEVDESSDTFLKRLQRSKLESPNDSCMPSGHEFCFEAVVDKRYNRWKRRRRKKNSKRQQPVIVPGSGSSDENDERNAVIERIIDTMYEQIHGPVPHTPNGSSDTPRTRNRRRREKESSINLVSGDDCDVDPSSGNYDASSSSSSTEALRVTYDKTRHIADGSSYTTDTTECTPLEVYSPQVSRVRPEASDSGATSEDMCAWSHIEQYKQEILRRLEYTPSDQLDQKTWLPDLANNYDDEADDNDIDDNDNDDGEEYDNCEFDDDYDKLVDDGCIEDEANCDDEDIVYETETFTGTQQEDIVISMAVSPKPEASRSRQIYADVVTSQPPDSITQHKTDPSQQKNSYSKWSRKNTSKPKNSTADTPVQVISTPSLVRGSQVSWGEIETHPKRQPPFVHTSKDSQRQKQNSFKQKQSLSSSGGVKRSKEPYSTKKQNINLPSLGKNAKSQTMPFVINKKNNRPHKQDRVTKSSDLSSLKDLSIRPTPPARERKPQGARGSEVKVTATVRDFLFRDYYLRQLYGNKSYKNDYVQFL</sequence>
<keyword evidence="4" id="KW-1185">Reference proteome</keyword>
<dbReference type="OrthoDB" id="6145352at2759"/>
<keyword evidence="1" id="KW-0175">Coiled coil</keyword>
<reference evidence="3" key="2">
    <citation type="submission" date="2020-11" db="EMBL/GenBank/DDBJ databases">
        <authorList>
            <person name="McCartney M.A."/>
            <person name="Auch B."/>
            <person name="Kono T."/>
            <person name="Mallez S."/>
            <person name="Becker A."/>
            <person name="Gohl D.M."/>
            <person name="Silverstein K.A.T."/>
            <person name="Koren S."/>
            <person name="Bechman K.B."/>
            <person name="Herman A."/>
            <person name="Abrahante J.E."/>
            <person name="Garbe J."/>
        </authorList>
    </citation>
    <scope>NUCLEOTIDE SEQUENCE</scope>
    <source>
        <strain evidence="3">Duluth1</strain>
        <tissue evidence="3">Whole animal</tissue>
    </source>
</reference>
<proteinExistence type="predicted"/>
<feature type="compositionally biased region" description="Polar residues" evidence="2">
    <location>
        <begin position="1016"/>
        <end position="1031"/>
    </location>
</feature>
<name>A0A9D4JQQ2_DREPO</name>
<accession>A0A9D4JQQ2</accession>
<feature type="region of interest" description="Disordered" evidence="2">
    <location>
        <begin position="838"/>
        <end position="874"/>
    </location>
</feature>
<protein>
    <submittedName>
        <fullName evidence="3">Uncharacterized protein</fullName>
    </submittedName>
</protein>
<feature type="compositionally biased region" description="Polar residues" evidence="2">
    <location>
        <begin position="967"/>
        <end position="992"/>
    </location>
</feature>
<feature type="region of interest" description="Disordered" evidence="2">
    <location>
        <begin position="937"/>
        <end position="1110"/>
    </location>
</feature>
<feature type="region of interest" description="Disordered" evidence="2">
    <location>
        <begin position="660"/>
        <end position="686"/>
    </location>
</feature>
<feature type="region of interest" description="Disordered" evidence="2">
    <location>
        <begin position="702"/>
        <end position="758"/>
    </location>
</feature>
<dbReference type="Proteomes" id="UP000828390">
    <property type="component" value="Unassembled WGS sequence"/>
</dbReference>
<evidence type="ECO:0000313" key="4">
    <source>
        <dbReference type="Proteomes" id="UP000828390"/>
    </source>
</evidence>
<evidence type="ECO:0000256" key="1">
    <source>
        <dbReference type="SAM" id="Coils"/>
    </source>
</evidence>
<comment type="caution">
    <text evidence="3">The sequence shown here is derived from an EMBL/GenBank/DDBJ whole genome shotgun (WGS) entry which is preliminary data.</text>
</comment>